<accession>A0ABD1V4R1</accession>
<dbReference type="EMBL" id="JBFOLK010000002">
    <property type="protein sequence ID" value="KAL2532319.1"/>
    <property type="molecule type" value="Genomic_DNA"/>
</dbReference>
<dbReference type="PANTHER" id="PTHR31344:SF15">
    <property type="entry name" value="EEIG1_EHBP1 PROTEIN AMINO-TERMINAL DOMAIN PROTEIN"/>
    <property type="match status" value="1"/>
</dbReference>
<sequence>MTKVHAPARRLSRFYLHACNQKSKSRRGSAAKSAVSGLILAAKSCGNDVPRLTFWLSNSIVLRAIISKSFGESQFPISVGPAIGMKDDRNGNMKSSSLQWGSASSRGITTAIEENFSDWENPLTFSAALEKAEAWIFSRIIESIWWQSSSIEGHLVQVTKQENFSSELWKKAFRDAYERICPVQAGGQSVAIMEQCIARLDVAMFNAILRKSADEIPTDPVADPISDAEVLPIPAGKASFGAGAQLKNAIGNWSRWLTDIFGIDDDDLLQVQDENSSDAADDDERKCHDCIDKVFPSPQCIERIIVESLYKFFCVPRVILEALNSEDPFEAEEDSIVNFPCAAAPAMYQPPSAASVAGILGESGSHSHLTRSGSSLLRKSYTSDDELDELDSPMASIIIDSSSSPRPSWISKENGSRNAVRYQLLREVWMGSE</sequence>
<evidence type="ECO:0000313" key="2">
    <source>
        <dbReference type="Proteomes" id="UP001604336"/>
    </source>
</evidence>
<gene>
    <name evidence="1" type="ORF">Adt_05670</name>
</gene>
<comment type="caution">
    <text evidence="1">The sequence shown here is derived from an EMBL/GenBank/DDBJ whole genome shotgun (WGS) entry which is preliminary data.</text>
</comment>
<keyword evidence="2" id="KW-1185">Reference proteome</keyword>
<dbReference type="AlphaFoldDB" id="A0ABD1V4R1"/>
<reference evidence="2" key="1">
    <citation type="submission" date="2024-07" db="EMBL/GenBank/DDBJ databases">
        <title>Two chromosome-level genome assemblies of Korean endemic species Abeliophyllum distichum and Forsythia ovata (Oleaceae).</title>
        <authorList>
            <person name="Jang H."/>
        </authorList>
    </citation>
    <scope>NUCLEOTIDE SEQUENCE [LARGE SCALE GENOMIC DNA]</scope>
</reference>
<organism evidence="1 2">
    <name type="scientific">Abeliophyllum distichum</name>
    <dbReference type="NCBI Taxonomy" id="126358"/>
    <lineage>
        <taxon>Eukaryota</taxon>
        <taxon>Viridiplantae</taxon>
        <taxon>Streptophyta</taxon>
        <taxon>Embryophyta</taxon>
        <taxon>Tracheophyta</taxon>
        <taxon>Spermatophyta</taxon>
        <taxon>Magnoliopsida</taxon>
        <taxon>eudicotyledons</taxon>
        <taxon>Gunneridae</taxon>
        <taxon>Pentapetalae</taxon>
        <taxon>asterids</taxon>
        <taxon>lamiids</taxon>
        <taxon>Lamiales</taxon>
        <taxon>Oleaceae</taxon>
        <taxon>Forsythieae</taxon>
        <taxon>Abeliophyllum</taxon>
    </lineage>
</organism>
<protein>
    <submittedName>
        <fullName evidence="1">C2 NT-type domain-containing protein</fullName>
    </submittedName>
</protein>
<dbReference type="Proteomes" id="UP001604336">
    <property type="component" value="Unassembled WGS sequence"/>
</dbReference>
<proteinExistence type="predicted"/>
<dbReference type="InterPro" id="IPR021827">
    <property type="entry name" value="Nup186/Nup192/Nup205"/>
</dbReference>
<dbReference type="PANTHER" id="PTHR31344">
    <property type="entry name" value="NUCLEAR PORE COMPLEX PROTEIN NUP205"/>
    <property type="match status" value="1"/>
</dbReference>
<evidence type="ECO:0000313" key="1">
    <source>
        <dbReference type="EMBL" id="KAL2532319.1"/>
    </source>
</evidence>
<name>A0ABD1V4R1_9LAMI</name>